<organism evidence="2 3">
    <name type="scientific">Aeromicrobium panaciterrae</name>
    <dbReference type="NCBI Taxonomy" id="363861"/>
    <lineage>
        <taxon>Bacteria</taxon>
        <taxon>Bacillati</taxon>
        <taxon>Actinomycetota</taxon>
        <taxon>Actinomycetes</taxon>
        <taxon>Propionibacteriales</taxon>
        <taxon>Nocardioidaceae</taxon>
        <taxon>Aeromicrobium</taxon>
    </lineage>
</organism>
<dbReference type="SUPFAM" id="SSF52096">
    <property type="entry name" value="ClpP/crotonase"/>
    <property type="match status" value="1"/>
</dbReference>
<keyword evidence="3" id="KW-1185">Reference proteome</keyword>
<dbReference type="CDD" id="cd06558">
    <property type="entry name" value="crotonase-like"/>
    <property type="match status" value="1"/>
</dbReference>
<name>A0ABU1UK93_9ACTN</name>
<dbReference type="Gene3D" id="3.90.226.10">
    <property type="entry name" value="2-enoyl-CoA Hydratase, Chain A, domain 1"/>
    <property type="match status" value="1"/>
</dbReference>
<proteinExistence type="inferred from homology"/>
<evidence type="ECO:0000313" key="2">
    <source>
        <dbReference type="EMBL" id="MDR7085604.1"/>
    </source>
</evidence>
<evidence type="ECO:0000256" key="1">
    <source>
        <dbReference type="ARBA" id="ARBA00005254"/>
    </source>
</evidence>
<evidence type="ECO:0000313" key="3">
    <source>
        <dbReference type="Proteomes" id="UP001257739"/>
    </source>
</evidence>
<dbReference type="Gene3D" id="1.10.12.10">
    <property type="entry name" value="Lyase 2-enoyl-coa Hydratase, Chain A, domain 2"/>
    <property type="match status" value="1"/>
</dbReference>
<dbReference type="Proteomes" id="UP001257739">
    <property type="component" value="Unassembled WGS sequence"/>
</dbReference>
<comment type="similarity">
    <text evidence="1">Belongs to the enoyl-CoA hydratase/isomerase family.</text>
</comment>
<dbReference type="GO" id="GO:0004300">
    <property type="term" value="F:enoyl-CoA hydratase activity"/>
    <property type="evidence" value="ECO:0007669"/>
    <property type="project" value="UniProtKB-EC"/>
</dbReference>
<dbReference type="RefSeq" id="WP_309966224.1">
    <property type="nucleotide sequence ID" value="NZ_JAVDWH010000001.1"/>
</dbReference>
<comment type="caution">
    <text evidence="2">The sequence shown here is derived from an EMBL/GenBank/DDBJ whole genome shotgun (WGS) entry which is preliminary data.</text>
</comment>
<dbReference type="InterPro" id="IPR029045">
    <property type="entry name" value="ClpP/crotonase-like_dom_sf"/>
</dbReference>
<dbReference type="PANTHER" id="PTHR43459">
    <property type="entry name" value="ENOYL-COA HYDRATASE"/>
    <property type="match status" value="1"/>
</dbReference>
<sequence length="251" mass="25768">MSDSVLIDTVDGVLTITWNEPDRLNALTAEMLNAAAASIEEAPSETRLVVITGTGRAFSSGAALGADFDGSATLDGANRLVRAMTRSPLPVISAVNGIAAGVGCSIAIAADITLAKSSGYFLLAFVNIGLMPDGGATELVAASVGRARANRMAMLGEKLPADEAAQIGLIYKSLDDEDYDAEFATLVGKIGRGPTKALSAMKKVITANTLPRLDAALDAELEGQVALFSTKDAFEGGSAFLEKRPAAFTGA</sequence>
<dbReference type="InterPro" id="IPR014748">
    <property type="entry name" value="Enoyl-CoA_hydra_C"/>
</dbReference>
<accession>A0ABU1UK93</accession>
<dbReference type="Pfam" id="PF00378">
    <property type="entry name" value="ECH_1"/>
    <property type="match status" value="1"/>
</dbReference>
<reference evidence="2 3" key="1">
    <citation type="submission" date="2023-07" db="EMBL/GenBank/DDBJ databases">
        <title>Sorghum-associated microbial communities from plants grown in Nebraska, USA.</title>
        <authorList>
            <person name="Schachtman D."/>
        </authorList>
    </citation>
    <scope>NUCLEOTIDE SEQUENCE [LARGE SCALE GENOMIC DNA]</scope>
    <source>
        <strain evidence="2 3">BE248</strain>
    </source>
</reference>
<dbReference type="InterPro" id="IPR001753">
    <property type="entry name" value="Enoyl-CoA_hydra/iso"/>
</dbReference>
<dbReference type="EC" id="4.2.1.17" evidence="2"/>
<dbReference type="EMBL" id="JAVDWH010000001">
    <property type="protein sequence ID" value="MDR7085604.1"/>
    <property type="molecule type" value="Genomic_DNA"/>
</dbReference>
<dbReference type="PANTHER" id="PTHR43459:SF1">
    <property type="entry name" value="EG:BACN32G11.4 PROTEIN"/>
    <property type="match status" value="1"/>
</dbReference>
<gene>
    <name evidence="2" type="ORF">J2X11_000443</name>
</gene>
<keyword evidence="2" id="KW-0456">Lyase</keyword>
<protein>
    <submittedName>
        <fullName evidence="2">Enoyl-CoA hydratase</fullName>
        <ecNumber evidence="2">4.2.1.17</ecNumber>
    </submittedName>
</protein>